<evidence type="ECO:0000313" key="3">
    <source>
        <dbReference type="Proteomes" id="UP000199403"/>
    </source>
</evidence>
<sequence length="63" mass="7200">MAEEDPPGDRKRSYLLPGGPNKNTPEFLEFYGNRSENRVTIPAPFVLKIAWDLRLKATKITCH</sequence>
<keyword evidence="3" id="KW-1185">Reference proteome</keyword>
<reference evidence="3" key="1">
    <citation type="submission" date="2016-10" db="EMBL/GenBank/DDBJ databases">
        <authorList>
            <person name="Varghese N."/>
            <person name="Submissions S."/>
        </authorList>
    </citation>
    <scope>NUCLEOTIDE SEQUENCE [LARGE SCALE GENOMIC DNA]</scope>
    <source>
        <strain evidence="3">IBRC-M 10761</strain>
    </source>
</reference>
<evidence type="ECO:0000313" key="2">
    <source>
        <dbReference type="EMBL" id="SEI85266.1"/>
    </source>
</evidence>
<feature type="region of interest" description="Disordered" evidence="1">
    <location>
        <begin position="1"/>
        <end position="21"/>
    </location>
</feature>
<proteinExistence type="predicted"/>
<organism evidence="2 3">
    <name type="scientific">Cyclobacterium xiamenense</name>
    <dbReference type="NCBI Taxonomy" id="1297121"/>
    <lineage>
        <taxon>Bacteria</taxon>
        <taxon>Pseudomonadati</taxon>
        <taxon>Bacteroidota</taxon>
        <taxon>Cytophagia</taxon>
        <taxon>Cytophagales</taxon>
        <taxon>Cyclobacteriaceae</taxon>
        <taxon>Cyclobacterium</taxon>
    </lineage>
</organism>
<evidence type="ECO:0000256" key="1">
    <source>
        <dbReference type="SAM" id="MobiDB-lite"/>
    </source>
</evidence>
<name>A0A1H6U1A5_9BACT</name>
<dbReference type="OrthoDB" id="9799970at2"/>
<accession>A0A1H6U1A5</accession>
<dbReference type="EMBL" id="FNZH01000001">
    <property type="protein sequence ID" value="SEI85266.1"/>
    <property type="molecule type" value="Genomic_DNA"/>
</dbReference>
<dbReference type="RefSeq" id="WP_092169106.1">
    <property type="nucleotide sequence ID" value="NZ_FNZH01000001.1"/>
</dbReference>
<dbReference type="Proteomes" id="UP000199403">
    <property type="component" value="Unassembled WGS sequence"/>
</dbReference>
<dbReference type="AlphaFoldDB" id="A0A1H6U1A5"/>
<protein>
    <submittedName>
        <fullName evidence="2">Uncharacterized protein</fullName>
    </submittedName>
</protein>
<gene>
    <name evidence="2" type="ORF">SAMN05192553_101542</name>
</gene>